<sequence>YAGSKKWVVSIVPVQPNKPTINETRMYDTISRDGELLCETVLDQLC</sequence>
<keyword evidence="2" id="KW-1185">Reference proteome</keyword>
<comment type="caution">
    <text evidence="1">The sequence shown here is derived from an EMBL/GenBank/DDBJ whole genome shotgun (WGS) entry which is preliminary data.</text>
</comment>
<name>A0ACA9PKK2_9GLOM</name>
<protein>
    <submittedName>
        <fullName evidence="1">14164_t:CDS:1</fullName>
    </submittedName>
</protein>
<accession>A0ACA9PKK2</accession>
<gene>
    <name evidence="1" type="ORF">DHETER_LOCUS12043</name>
</gene>
<feature type="non-terminal residue" evidence="1">
    <location>
        <position position="1"/>
    </location>
</feature>
<proteinExistence type="predicted"/>
<evidence type="ECO:0000313" key="2">
    <source>
        <dbReference type="Proteomes" id="UP000789702"/>
    </source>
</evidence>
<dbReference type="EMBL" id="CAJVPU010028390">
    <property type="protein sequence ID" value="CAG8706910.1"/>
    <property type="molecule type" value="Genomic_DNA"/>
</dbReference>
<reference evidence="1" key="1">
    <citation type="submission" date="2021-06" db="EMBL/GenBank/DDBJ databases">
        <authorList>
            <person name="Kallberg Y."/>
            <person name="Tangrot J."/>
            <person name="Rosling A."/>
        </authorList>
    </citation>
    <scope>NUCLEOTIDE SEQUENCE</scope>
    <source>
        <strain evidence="1">IL203A</strain>
    </source>
</reference>
<dbReference type="Proteomes" id="UP000789702">
    <property type="component" value="Unassembled WGS sequence"/>
</dbReference>
<organism evidence="1 2">
    <name type="scientific">Dentiscutata heterogama</name>
    <dbReference type="NCBI Taxonomy" id="1316150"/>
    <lineage>
        <taxon>Eukaryota</taxon>
        <taxon>Fungi</taxon>
        <taxon>Fungi incertae sedis</taxon>
        <taxon>Mucoromycota</taxon>
        <taxon>Glomeromycotina</taxon>
        <taxon>Glomeromycetes</taxon>
        <taxon>Diversisporales</taxon>
        <taxon>Gigasporaceae</taxon>
        <taxon>Dentiscutata</taxon>
    </lineage>
</organism>
<evidence type="ECO:0000313" key="1">
    <source>
        <dbReference type="EMBL" id="CAG8706910.1"/>
    </source>
</evidence>